<accession>A0A0B2PFD6</accession>
<dbReference type="AlphaFoldDB" id="A0A0B2PFD6"/>
<feature type="domain" description="RNase H type-1" evidence="1">
    <location>
        <begin position="4"/>
        <end position="69"/>
    </location>
</feature>
<dbReference type="CDD" id="cd06222">
    <property type="entry name" value="RNase_H_like"/>
    <property type="match status" value="1"/>
</dbReference>
<dbReference type="EMBL" id="KN667666">
    <property type="protein sequence ID" value="KHN06267.1"/>
    <property type="molecule type" value="Genomic_DNA"/>
</dbReference>
<dbReference type="EMBL" id="KN657416">
    <property type="protein sequence ID" value="KHN22194.1"/>
    <property type="molecule type" value="Genomic_DNA"/>
</dbReference>
<gene>
    <name evidence="2" type="ORF">glysoja_030333</name>
    <name evidence="3" type="ORF">glysoja_036940</name>
</gene>
<dbReference type="InterPro" id="IPR044730">
    <property type="entry name" value="RNase_H-like_dom_plant"/>
</dbReference>
<feature type="non-terminal residue" evidence="2">
    <location>
        <position position="1"/>
    </location>
</feature>
<dbReference type="Proteomes" id="UP000053555">
    <property type="component" value="Unassembled WGS sequence"/>
</dbReference>
<sequence length="90" mass="10498">WLTNQNIPNVITESDCKHIVYHIKSKEEDITSCGFILNQIRDILRSYPSYSIEYVRRQANLVAHSLARNSFLLEQHCIFLNTPLLVLLIL</sequence>
<name>A0A0B2PFD6_GLYSO</name>
<evidence type="ECO:0000259" key="1">
    <source>
        <dbReference type="Pfam" id="PF13456"/>
    </source>
</evidence>
<feature type="non-terminal residue" evidence="2">
    <location>
        <position position="90"/>
    </location>
</feature>
<protein>
    <recommendedName>
        <fullName evidence="1">RNase H type-1 domain-containing protein</fullName>
    </recommendedName>
</protein>
<evidence type="ECO:0000313" key="3">
    <source>
        <dbReference type="EMBL" id="KHN22194.1"/>
    </source>
</evidence>
<dbReference type="GO" id="GO:0004523">
    <property type="term" value="F:RNA-DNA hybrid ribonuclease activity"/>
    <property type="evidence" value="ECO:0007669"/>
    <property type="project" value="InterPro"/>
</dbReference>
<organism evidence="2">
    <name type="scientific">Glycine soja</name>
    <name type="common">Wild soybean</name>
    <dbReference type="NCBI Taxonomy" id="3848"/>
    <lineage>
        <taxon>Eukaryota</taxon>
        <taxon>Viridiplantae</taxon>
        <taxon>Streptophyta</taxon>
        <taxon>Embryophyta</taxon>
        <taxon>Tracheophyta</taxon>
        <taxon>Spermatophyta</taxon>
        <taxon>Magnoliopsida</taxon>
        <taxon>eudicotyledons</taxon>
        <taxon>Gunneridae</taxon>
        <taxon>Pentapetalae</taxon>
        <taxon>rosids</taxon>
        <taxon>fabids</taxon>
        <taxon>Fabales</taxon>
        <taxon>Fabaceae</taxon>
        <taxon>Papilionoideae</taxon>
        <taxon>50 kb inversion clade</taxon>
        <taxon>NPAAA clade</taxon>
        <taxon>indigoferoid/millettioid clade</taxon>
        <taxon>Phaseoleae</taxon>
        <taxon>Glycine</taxon>
        <taxon>Glycine subgen. Soja</taxon>
    </lineage>
</organism>
<proteinExistence type="predicted"/>
<evidence type="ECO:0000313" key="2">
    <source>
        <dbReference type="EMBL" id="KHN06267.1"/>
    </source>
</evidence>
<reference evidence="2" key="1">
    <citation type="submission" date="2014-07" db="EMBL/GenBank/DDBJ databases">
        <title>Identification of a novel salt tolerance gene in wild soybean by whole-genome sequencing.</title>
        <authorList>
            <person name="Lam H.-M."/>
            <person name="Qi X."/>
            <person name="Li M.-W."/>
            <person name="Liu X."/>
            <person name="Xie M."/>
            <person name="Ni M."/>
            <person name="Xu X."/>
        </authorList>
    </citation>
    <scope>NUCLEOTIDE SEQUENCE [LARGE SCALE GENOMIC DNA]</scope>
    <source>
        <tissue evidence="2">Root</tissue>
    </source>
</reference>
<dbReference type="InterPro" id="IPR002156">
    <property type="entry name" value="RNaseH_domain"/>
</dbReference>
<dbReference type="GO" id="GO:0003676">
    <property type="term" value="F:nucleic acid binding"/>
    <property type="evidence" value="ECO:0007669"/>
    <property type="project" value="InterPro"/>
</dbReference>
<dbReference type="Pfam" id="PF13456">
    <property type="entry name" value="RVT_3"/>
    <property type="match status" value="1"/>
</dbReference>